<dbReference type="PANTHER" id="PTHR19325:SF545">
    <property type="entry name" value="COMPLEMENT RECEPTOR TYPE 1"/>
    <property type="match status" value="1"/>
</dbReference>
<feature type="region of interest" description="Disordered" evidence="6">
    <location>
        <begin position="399"/>
        <end position="435"/>
    </location>
</feature>
<keyword evidence="7" id="KW-0472">Membrane</keyword>
<dbReference type="PANTHER" id="PTHR19325">
    <property type="entry name" value="COMPLEMENT COMPONENT-RELATED SUSHI DOMAIN-CONTAINING"/>
    <property type="match status" value="1"/>
</dbReference>
<proteinExistence type="predicted"/>
<keyword evidence="4" id="KW-0325">Glycoprotein</keyword>
<dbReference type="Gene3D" id="2.10.70.10">
    <property type="entry name" value="Complement Module, domain 1"/>
    <property type="match status" value="5"/>
</dbReference>
<feature type="domain" description="Sushi" evidence="8">
    <location>
        <begin position="162"/>
        <end position="231"/>
    </location>
</feature>
<evidence type="ECO:0000259" key="8">
    <source>
        <dbReference type="PROSITE" id="PS50923"/>
    </source>
</evidence>
<keyword evidence="2" id="KW-0677">Repeat</keyword>
<evidence type="ECO:0000256" key="6">
    <source>
        <dbReference type="SAM" id="MobiDB-lite"/>
    </source>
</evidence>
<evidence type="ECO:0000313" key="10">
    <source>
        <dbReference type="Proteomes" id="UP000694386"/>
    </source>
</evidence>
<dbReference type="AlphaFoldDB" id="A0A8C2LIX4"/>
<dbReference type="PROSITE" id="PS50923">
    <property type="entry name" value="SUSHI"/>
    <property type="match status" value="5"/>
</dbReference>
<evidence type="ECO:0000256" key="4">
    <source>
        <dbReference type="ARBA" id="ARBA00023180"/>
    </source>
</evidence>
<organism evidence="9 10">
    <name type="scientific">Cricetulus griseus</name>
    <name type="common">Chinese hamster</name>
    <name type="synonym">Cricetulus barabensis griseus</name>
    <dbReference type="NCBI Taxonomy" id="10029"/>
    <lineage>
        <taxon>Eukaryota</taxon>
        <taxon>Metazoa</taxon>
        <taxon>Chordata</taxon>
        <taxon>Craniata</taxon>
        <taxon>Vertebrata</taxon>
        <taxon>Euteleostomi</taxon>
        <taxon>Mammalia</taxon>
        <taxon>Eutheria</taxon>
        <taxon>Euarchontoglires</taxon>
        <taxon>Glires</taxon>
        <taxon>Rodentia</taxon>
        <taxon>Myomorpha</taxon>
        <taxon>Muroidea</taxon>
        <taxon>Cricetidae</taxon>
        <taxon>Cricetinae</taxon>
        <taxon>Cricetulus</taxon>
    </lineage>
</organism>
<feature type="disulfide bond" evidence="5">
    <location>
        <begin position="322"/>
        <end position="349"/>
    </location>
</feature>
<dbReference type="GO" id="GO:0009897">
    <property type="term" value="C:external side of plasma membrane"/>
    <property type="evidence" value="ECO:0007669"/>
    <property type="project" value="Ensembl"/>
</dbReference>
<dbReference type="InterPro" id="IPR035976">
    <property type="entry name" value="Sushi/SCR/CCP_sf"/>
</dbReference>
<keyword evidence="1 5" id="KW-0768">Sushi</keyword>
<dbReference type="Proteomes" id="UP000694386">
    <property type="component" value="Unplaced"/>
</dbReference>
<evidence type="ECO:0000256" key="3">
    <source>
        <dbReference type="ARBA" id="ARBA00023157"/>
    </source>
</evidence>
<accession>A0A8C2LIX4</accession>
<dbReference type="GO" id="GO:0016323">
    <property type="term" value="C:basolateral plasma membrane"/>
    <property type="evidence" value="ECO:0007669"/>
    <property type="project" value="Ensembl"/>
</dbReference>
<dbReference type="GO" id="GO:0006958">
    <property type="term" value="P:complement activation, classical pathway"/>
    <property type="evidence" value="ECO:0007669"/>
    <property type="project" value="UniProtKB-KW"/>
</dbReference>
<dbReference type="Ensembl" id="ENSCGRT00001006447.1">
    <property type="protein sequence ID" value="ENSCGRP00001004317.1"/>
    <property type="gene ID" value="ENSCGRG00001005444.1"/>
</dbReference>
<name>A0A8C2LIX4_CRIGR</name>
<evidence type="ECO:0000256" key="5">
    <source>
        <dbReference type="PROSITE-ProRule" id="PRU00302"/>
    </source>
</evidence>
<evidence type="ECO:0000313" key="9">
    <source>
        <dbReference type="Ensembl" id="ENSCGRP00001004317.1"/>
    </source>
</evidence>
<evidence type="ECO:0000256" key="1">
    <source>
        <dbReference type="ARBA" id="ARBA00022659"/>
    </source>
</evidence>
<feature type="compositionally biased region" description="Low complexity" evidence="6">
    <location>
        <begin position="412"/>
        <end position="435"/>
    </location>
</feature>
<dbReference type="Pfam" id="PF00084">
    <property type="entry name" value="Sushi"/>
    <property type="match status" value="5"/>
</dbReference>
<comment type="caution">
    <text evidence="5">Lacks conserved residue(s) required for the propagation of feature annotation.</text>
</comment>
<reference evidence="9" key="2">
    <citation type="submission" date="2025-09" db="UniProtKB">
        <authorList>
            <consortium name="Ensembl"/>
        </authorList>
    </citation>
    <scope>IDENTIFICATION</scope>
</reference>
<evidence type="ECO:0000256" key="7">
    <source>
        <dbReference type="SAM" id="Phobius"/>
    </source>
</evidence>
<dbReference type="InterPro" id="IPR000436">
    <property type="entry name" value="Sushi_SCR_CCP_dom"/>
</dbReference>
<dbReference type="GO" id="GO:0071456">
    <property type="term" value="P:cellular response to hypoxia"/>
    <property type="evidence" value="ECO:0007669"/>
    <property type="project" value="Ensembl"/>
</dbReference>
<dbReference type="SUPFAM" id="SSF57535">
    <property type="entry name" value="Complement control module/SCR domain"/>
    <property type="match status" value="5"/>
</dbReference>
<feature type="disulfide bond" evidence="5">
    <location>
        <begin position="41"/>
        <end position="84"/>
    </location>
</feature>
<reference evidence="9" key="1">
    <citation type="submission" date="2025-08" db="UniProtKB">
        <authorList>
            <consortium name="Ensembl"/>
        </authorList>
    </citation>
    <scope>IDENTIFICATION</scope>
</reference>
<feature type="domain" description="Sushi" evidence="8">
    <location>
        <begin position="294"/>
        <end position="351"/>
    </location>
</feature>
<feature type="disulfide bond" evidence="5">
    <location>
        <begin position="263"/>
        <end position="290"/>
    </location>
</feature>
<dbReference type="CDD" id="cd00033">
    <property type="entry name" value="CCP"/>
    <property type="match status" value="5"/>
</dbReference>
<feature type="domain" description="Sushi" evidence="8">
    <location>
        <begin position="100"/>
        <end position="161"/>
    </location>
</feature>
<feature type="transmembrane region" description="Helical" evidence="7">
    <location>
        <begin position="357"/>
        <end position="379"/>
    </location>
</feature>
<dbReference type="SMART" id="SM00032">
    <property type="entry name" value="CCP"/>
    <property type="match status" value="5"/>
</dbReference>
<keyword evidence="7" id="KW-1133">Transmembrane helix</keyword>
<keyword evidence="3 5" id="KW-1015">Disulfide bond</keyword>
<dbReference type="GO" id="GO:0007565">
    <property type="term" value="P:female pregnancy"/>
    <property type="evidence" value="ECO:0007669"/>
    <property type="project" value="UniProtKB-KW"/>
</dbReference>
<feature type="domain" description="Sushi" evidence="8">
    <location>
        <begin position="233"/>
        <end position="292"/>
    </location>
</feature>
<feature type="domain" description="Sushi" evidence="8">
    <location>
        <begin position="39"/>
        <end position="99"/>
    </location>
</feature>
<dbReference type="GO" id="GO:0045916">
    <property type="term" value="P:negative regulation of complement activation"/>
    <property type="evidence" value="ECO:0007669"/>
    <property type="project" value="Ensembl"/>
</dbReference>
<sequence length="435" mass="47913">MKGSRRSQRLGPVGRLVAFCRGGVQLVVLLLFLPSSTLGQCQAPSWFSFASRINQTDESVFPIGASLMYQCRPGHFTRQFSIICQQNSEWTSAENICIRKQCETPQDPNNGVVHVLTDTQFGSVINYTCNAGYRLIGSSSAACIISDKNVAWDNEPPICEIIPCEPPQAIANGDLVDPTEDFHYGMVATYRCKTDERGKKLFNLVGEPSIHCTSNDGQVGVWSGPPPQCIDVKKCTPPHVENAFMVSESRSLFSLGDIVEFGCQPGFMMAGNNRVQCNKLNKWEPKLPSCFKEVECILLQSEIRKELKEKKYYYEDTLTLECQDGYTLEGNSQSKCQSNASWVPSLGKCVPHSNSGLITGIVIGMIIVILFIIALCCLIQKKKKKDKTSDGKCKGVSIHLNPQEDSCNHPQALLSSQENSSSNSAARNSLTQEAS</sequence>
<evidence type="ECO:0000256" key="2">
    <source>
        <dbReference type="ARBA" id="ARBA00022737"/>
    </source>
</evidence>
<dbReference type="GO" id="GO:0001701">
    <property type="term" value="P:in utero embryonic development"/>
    <property type="evidence" value="ECO:0007669"/>
    <property type="project" value="Ensembl"/>
</dbReference>
<keyword evidence="7" id="KW-0812">Transmembrane</keyword>
<protein>
    <submittedName>
        <fullName evidence="9">Complement C3b/C4b receptor 1 like</fullName>
    </submittedName>
</protein>
<dbReference type="InterPro" id="IPR050350">
    <property type="entry name" value="Compl-Cell_Adhes-Reg"/>
</dbReference>
<gene>
    <name evidence="9" type="primary">Cr1l</name>
</gene>